<sequence length="211" mass="21922">MSVARTRCLGLIAGLFWASPALADDCTVRVNAMDVAINAEAFDAGARTIPETVLAWPKQGISRLRGRLPTCPGDLTLEFMAGLEGLPDTDGYCLAEGSEEVGLLLVPGERNFRGQCATSVCQKVTGTADEMVDMTGMLASFVYAPEDNPNVSTLTHASGALMMTATREYVRQSLAGGSTTTLGTLLGSTTFLTAAAVTVVGVGGGVYLCSD</sequence>
<dbReference type="AlphaFoldDB" id="A0A1I0NM96"/>
<keyword evidence="3" id="KW-1185">Reference proteome</keyword>
<feature type="signal peptide" evidence="1">
    <location>
        <begin position="1"/>
        <end position="23"/>
    </location>
</feature>
<evidence type="ECO:0000256" key="1">
    <source>
        <dbReference type="SAM" id="SignalP"/>
    </source>
</evidence>
<evidence type="ECO:0000313" key="2">
    <source>
        <dbReference type="EMBL" id="SEW02369.1"/>
    </source>
</evidence>
<gene>
    <name evidence="2" type="ORF">SAMN04488515_0700</name>
</gene>
<proteinExistence type="predicted"/>
<organism evidence="2 3">
    <name type="scientific">Cognatiyoonia koreensis</name>
    <dbReference type="NCBI Taxonomy" id="364200"/>
    <lineage>
        <taxon>Bacteria</taxon>
        <taxon>Pseudomonadati</taxon>
        <taxon>Pseudomonadota</taxon>
        <taxon>Alphaproteobacteria</taxon>
        <taxon>Rhodobacterales</taxon>
        <taxon>Paracoccaceae</taxon>
        <taxon>Cognatiyoonia</taxon>
    </lineage>
</organism>
<accession>A0A1I0NM96</accession>
<dbReference type="EMBL" id="FOIZ01000001">
    <property type="protein sequence ID" value="SEW02369.1"/>
    <property type="molecule type" value="Genomic_DNA"/>
</dbReference>
<keyword evidence="1" id="KW-0732">Signal</keyword>
<protein>
    <submittedName>
        <fullName evidence="2">Uncharacterized protein</fullName>
    </submittedName>
</protein>
<reference evidence="2 3" key="1">
    <citation type="submission" date="2016-10" db="EMBL/GenBank/DDBJ databases">
        <authorList>
            <person name="de Groot N.N."/>
        </authorList>
    </citation>
    <scope>NUCLEOTIDE SEQUENCE [LARGE SCALE GENOMIC DNA]</scope>
    <source>
        <strain evidence="2 3">DSM 17925</strain>
    </source>
</reference>
<dbReference type="STRING" id="364200.SAMN04488515_0700"/>
<dbReference type="Proteomes" id="UP000199167">
    <property type="component" value="Unassembled WGS sequence"/>
</dbReference>
<feature type="chain" id="PRO_5011497949" evidence="1">
    <location>
        <begin position="24"/>
        <end position="211"/>
    </location>
</feature>
<dbReference type="OrthoDB" id="7651719at2"/>
<dbReference type="RefSeq" id="WP_131801569.1">
    <property type="nucleotide sequence ID" value="NZ_FOIZ01000001.1"/>
</dbReference>
<evidence type="ECO:0000313" key="3">
    <source>
        <dbReference type="Proteomes" id="UP000199167"/>
    </source>
</evidence>
<name>A0A1I0NM96_9RHOB</name>